<evidence type="ECO:0000256" key="1">
    <source>
        <dbReference type="ARBA" id="ARBA00004613"/>
    </source>
</evidence>
<accession>A0A3Q2Y0I1</accession>
<dbReference type="OrthoDB" id="8949506at2759"/>
<dbReference type="GeneID" id="109523490"/>
<dbReference type="RefSeq" id="XP_019738230.1">
    <property type="nucleotide sequence ID" value="XM_019882671.1"/>
</dbReference>
<comment type="subcellular location">
    <subcellularLocation>
        <location evidence="1">Secreted</location>
    </subcellularLocation>
</comment>
<evidence type="ECO:0000256" key="6">
    <source>
        <dbReference type="SAM" id="SignalP"/>
    </source>
</evidence>
<feature type="chain" id="PRO_5018785106" evidence="6">
    <location>
        <begin position="23"/>
        <end position="69"/>
    </location>
</feature>
<evidence type="ECO:0000256" key="5">
    <source>
        <dbReference type="ARBA" id="ARBA00023022"/>
    </source>
</evidence>
<reference evidence="7" key="1">
    <citation type="submission" date="2025-08" db="UniProtKB">
        <authorList>
            <consortium name="Ensembl"/>
        </authorList>
    </citation>
    <scope>IDENTIFICATION</scope>
</reference>
<feature type="signal peptide" evidence="6">
    <location>
        <begin position="1"/>
        <end position="22"/>
    </location>
</feature>
<keyword evidence="8" id="KW-1185">Reference proteome</keyword>
<keyword evidence="6" id="KW-0732">Signal</keyword>
<dbReference type="GO" id="GO:0042742">
    <property type="term" value="P:defense response to bacterium"/>
    <property type="evidence" value="ECO:0007669"/>
    <property type="project" value="UniProtKB-KW"/>
</dbReference>
<dbReference type="GO" id="GO:0005576">
    <property type="term" value="C:extracellular region"/>
    <property type="evidence" value="ECO:0007669"/>
    <property type="project" value="UniProtKB-SubCell"/>
</dbReference>
<protein>
    <submittedName>
        <fullName evidence="7">Pleurocidin-like peptide WF3</fullName>
    </submittedName>
</protein>
<evidence type="ECO:0000256" key="2">
    <source>
        <dbReference type="ARBA" id="ARBA00007419"/>
    </source>
</evidence>
<dbReference type="KEGG" id="hcq:109523490"/>
<proteinExistence type="inferred from homology"/>
<dbReference type="Pfam" id="PF08107">
    <property type="entry name" value="Antimicrobial12"/>
    <property type="match status" value="1"/>
</dbReference>
<reference evidence="7" key="2">
    <citation type="submission" date="2025-09" db="UniProtKB">
        <authorList>
            <consortium name="Ensembl"/>
        </authorList>
    </citation>
    <scope>IDENTIFICATION</scope>
</reference>
<comment type="similarity">
    <text evidence="2">Belongs to the pleurocidin family.</text>
</comment>
<evidence type="ECO:0000256" key="3">
    <source>
        <dbReference type="ARBA" id="ARBA00022525"/>
    </source>
</evidence>
<keyword evidence="3" id="KW-0964">Secreted</keyword>
<dbReference type="Proteomes" id="UP000264820">
    <property type="component" value="Unplaced"/>
</dbReference>
<sequence>MKWTAAFLVLVIVVLMAQPGECFLGLIFHGLVHAGKLIHGLIHRNRGFEEQEELNKRSVEFVADQQAMN</sequence>
<dbReference type="GeneTree" id="ENSGT00940000177326"/>
<dbReference type="Ensembl" id="ENSHCOT00000016666.1">
    <property type="protein sequence ID" value="ENSHCOP00000010297.1"/>
    <property type="gene ID" value="ENSHCOG00000012869.1"/>
</dbReference>
<evidence type="ECO:0000256" key="4">
    <source>
        <dbReference type="ARBA" id="ARBA00022529"/>
    </source>
</evidence>
<keyword evidence="4" id="KW-0929">Antimicrobial</keyword>
<evidence type="ECO:0000313" key="7">
    <source>
        <dbReference type="Ensembl" id="ENSHCOP00000010297.1"/>
    </source>
</evidence>
<keyword evidence="5" id="KW-0044">Antibiotic</keyword>
<evidence type="ECO:0000313" key="8">
    <source>
        <dbReference type="Proteomes" id="UP000264820"/>
    </source>
</evidence>
<organism evidence="7 8">
    <name type="scientific">Hippocampus comes</name>
    <name type="common">Tiger tail seahorse</name>
    <dbReference type="NCBI Taxonomy" id="109280"/>
    <lineage>
        <taxon>Eukaryota</taxon>
        <taxon>Metazoa</taxon>
        <taxon>Chordata</taxon>
        <taxon>Craniata</taxon>
        <taxon>Vertebrata</taxon>
        <taxon>Euteleostomi</taxon>
        <taxon>Actinopterygii</taxon>
        <taxon>Neopterygii</taxon>
        <taxon>Teleostei</taxon>
        <taxon>Neoteleostei</taxon>
        <taxon>Acanthomorphata</taxon>
        <taxon>Syngnathiaria</taxon>
        <taxon>Syngnathiformes</taxon>
        <taxon>Syngnathoidei</taxon>
        <taxon>Syngnathidae</taxon>
        <taxon>Hippocampus</taxon>
    </lineage>
</organism>
<dbReference type="InterPro" id="IPR012515">
    <property type="entry name" value="Antimicrobial12"/>
</dbReference>
<name>A0A3Q2Y0I1_HIPCM</name>
<dbReference type="OMA" id="GECILGM"/>
<dbReference type="AlphaFoldDB" id="A0A3Q2Y0I1"/>